<evidence type="ECO:0000313" key="3">
    <source>
        <dbReference type="Proteomes" id="UP000247810"/>
    </source>
</evidence>
<keyword evidence="1" id="KW-0812">Transmembrane</keyword>
<accession>A0A319D7J8</accession>
<dbReference type="Proteomes" id="UP000247810">
    <property type="component" value="Unassembled WGS sequence"/>
</dbReference>
<keyword evidence="1" id="KW-0472">Membrane</keyword>
<feature type="transmembrane region" description="Helical" evidence="1">
    <location>
        <begin position="6"/>
        <end position="27"/>
    </location>
</feature>
<organism evidence="2 3">
    <name type="scientific">Aspergillus ellipticus CBS 707.79</name>
    <dbReference type="NCBI Taxonomy" id="1448320"/>
    <lineage>
        <taxon>Eukaryota</taxon>
        <taxon>Fungi</taxon>
        <taxon>Dikarya</taxon>
        <taxon>Ascomycota</taxon>
        <taxon>Pezizomycotina</taxon>
        <taxon>Eurotiomycetes</taxon>
        <taxon>Eurotiomycetidae</taxon>
        <taxon>Eurotiales</taxon>
        <taxon>Aspergillaceae</taxon>
        <taxon>Aspergillus</taxon>
        <taxon>Aspergillus subgen. Circumdati</taxon>
    </lineage>
</organism>
<dbReference type="VEuPathDB" id="FungiDB:BO71DRAFT_6773"/>
<proteinExistence type="predicted"/>
<gene>
    <name evidence="2" type="ORF">BO71DRAFT_6773</name>
</gene>
<evidence type="ECO:0000256" key="1">
    <source>
        <dbReference type="SAM" id="Phobius"/>
    </source>
</evidence>
<feature type="transmembrane region" description="Helical" evidence="1">
    <location>
        <begin position="48"/>
        <end position="72"/>
    </location>
</feature>
<evidence type="ECO:0000313" key="2">
    <source>
        <dbReference type="EMBL" id="PYH93199.1"/>
    </source>
</evidence>
<reference evidence="2 3" key="1">
    <citation type="submission" date="2018-02" db="EMBL/GenBank/DDBJ databases">
        <title>The genomes of Aspergillus section Nigri reveals drivers in fungal speciation.</title>
        <authorList>
            <consortium name="DOE Joint Genome Institute"/>
            <person name="Vesth T.C."/>
            <person name="Nybo J."/>
            <person name="Theobald S."/>
            <person name="Brandl J."/>
            <person name="Frisvad J.C."/>
            <person name="Nielsen K.F."/>
            <person name="Lyhne E.K."/>
            <person name="Kogle M.E."/>
            <person name="Kuo A."/>
            <person name="Riley R."/>
            <person name="Clum A."/>
            <person name="Nolan M."/>
            <person name="Lipzen A."/>
            <person name="Salamov A."/>
            <person name="Henrissat B."/>
            <person name="Wiebenga A."/>
            <person name="De vries R.P."/>
            <person name="Grigoriev I.V."/>
            <person name="Mortensen U.H."/>
            <person name="Andersen M.R."/>
            <person name="Baker S.E."/>
        </authorList>
    </citation>
    <scope>NUCLEOTIDE SEQUENCE [LARGE SCALE GENOMIC DNA]</scope>
    <source>
        <strain evidence="2 3">CBS 707.79</strain>
    </source>
</reference>
<keyword evidence="1" id="KW-1133">Transmembrane helix</keyword>
<dbReference type="EMBL" id="KZ825898">
    <property type="protein sequence ID" value="PYH93199.1"/>
    <property type="molecule type" value="Genomic_DNA"/>
</dbReference>
<dbReference type="AlphaFoldDB" id="A0A319D7J8"/>
<protein>
    <submittedName>
        <fullName evidence="2">Uncharacterized protein</fullName>
    </submittedName>
</protein>
<sequence>MHAYPLLHPLLTILYFSLVKYFFNISFPPSPPPLPMSPSSRCNIRWPPYLFFFHVLSCLYLSHLLFLIYIFLFSPFAFN</sequence>
<keyword evidence="3" id="KW-1185">Reference proteome</keyword>
<name>A0A319D7J8_9EURO</name>